<evidence type="ECO:0000256" key="6">
    <source>
        <dbReference type="ARBA" id="ARBA00022747"/>
    </source>
</evidence>
<protein>
    <recommendedName>
        <fullName evidence="2">site-specific DNA-methyltransferase (adenine-specific)</fullName>
        <ecNumber evidence="2">2.1.1.72</ecNumber>
    </recommendedName>
</protein>
<dbReference type="GO" id="GO:0032259">
    <property type="term" value="P:methylation"/>
    <property type="evidence" value="ECO:0007669"/>
    <property type="project" value="UniProtKB-KW"/>
</dbReference>
<evidence type="ECO:0000313" key="13">
    <source>
        <dbReference type="Proteomes" id="UP000002971"/>
    </source>
</evidence>
<proteinExistence type="inferred from homology"/>
<dbReference type="SUPFAM" id="SSF53335">
    <property type="entry name" value="S-adenosyl-L-methionine-dependent methyltransferases"/>
    <property type="match status" value="1"/>
</dbReference>
<accession>F7QZN3</accession>
<evidence type="ECO:0000259" key="10">
    <source>
        <dbReference type="Pfam" id="PF01420"/>
    </source>
</evidence>
<evidence type="ECO:0000256" key="3">
    <source>
        <dbReference type="ARBA" id="ARBA00022603"/>
    </source>
</evidence>
<dbReference type="PANTHER" id="PTHR42933:SF3">
    <property type="entry name" value="TYPE I RESTRICTION ENZYME MJAVIII METHYLASE SUBUNIT"/>
    <property type="match status" value="1"/>
</dbReference>
<dbReference type="EMBL" id="AFOJ01000003">
    <property type="protein sequence ID" value="EGM52954.1"/>
    <property type="molecule type" value="Genomic_DNA"/>
</dbReference>
<dbReference type="PANTHER" id="PTHR42933">
    <property type="entry name" value="SLR6095 PROTEIN"/>
    <property type="match status" value="1"/>
</dbReference>
<dbReference type="GO" id="GO:0009007">
    <property type="term" value="F:site-specific DNA-methyltransferase (adenine-specific) activity"/>
    <property type="evidence" value="ECO:0007669"/>
    <property type="project" value="UniProtKB-EC"/>
</dbReference>
<keyword evidence="6" id="KW-0680">Restriction system</keyword>
<keyword evidence="4" id="KW-0808">Transferase</keyword>
<evidence type="ECO:0000256" key="7">
    <source>
        <dbReference type="ARBA" id="ARBA00023125"/>
    </source>
</evidence>
<sequence>MSLKGIVAGYVLYEVAIDNEVCMDSPDKFLESCSISANLANIVNKNIADEWDAILEMTNSYSADELLAFILFNNDLEDEKSIRCSTPSGIIKLASSILNIQKSDNVLEICSGKGDFFTGAFSMLEDFNYTGIELDNDANAIAQIRASLIGKKISLVLGDTLKYRGKTQVDKLFSNYPLMIRTSDINEYKERLCDEFGVSNDVFHRASSDWIFNASIIQQMNENGKAVAIMSDGATWNSRDEKVRKFFIESGLIEAVISLPARLFNTFLVPVTMIVFSRNNDKIRLIDASEFYEKKRRKNVLTDECIAEIMELLKEDGEKSISKSIEDFADSEYTLNASRYLDAVEIENGVELGVVVKEITRGAQIKASELDDMKASESTSSRYVTLANINDGILSVDDDQYLKEIPSNLDKFCVKNNSIILTKIGNPKVKTAIARVDDKEKILATGNLFIIEIDNAKINPFYLQAFFASKTGEKLLRSVCAGSLIQTVSLKKLKRMKIPVLSMEEQNVFADKYAAAMEEVILLKEELEKNVEKMKRIYDVG</sequence>
<evidence type="ECO:0000313" key="12">
    <source>
        <dbReference type="EMBL" id="EGM52954.1"/>
    </source>
</evidence>
<evidence type="ECO:0000256" key="5">
    <source>
        <dbReference type="ARBA" id="ARBA00022691"/>
    </source>
</evidence>
<dbReference type="GO" id="GO:0003677">
    <property type="term" value="F:DNA binding"/>
    <property type="evidence" value="ECO:0007669"/>
    <property type="project" value="UniProtKB-KW"/>
</dbReference>
<evidence type="ECO:0000256" key="9">
    <source>
        <dbReference type="SAM" id="Coils"/>
    </source>
</evidence>
<dbReference type="GO" id="GO:0009307">
    <property type="term" value="P:DNA restriction-modification system"/>
    <property type="evidence" value="ECO:0007669"/>
    <property type="project" value="UniProtKB-KW"/>
</dbReference>
<dbReference type="Gene3D" id="3.90.220.20">
    <property type="entry name" value="DNA methylase specificity domains"/>
    <property type="match status" value="1"/>
</dbReference>
<dbReference type="Gene3D" id="3.40.50.150">
    <property type="entry name" value="Vaccinia Virus protein VP39"/>
    <property type="match status" value="1"/>
</dbReference>
<dbReference type="REBASE" id="39839">
    <property type="entry name" value="M.Lru211ORF889P"/>
</dbReference>
<keyword evidence="7" id="KW-0238">DNA-binding</keyword>
<feature type="domain" description="DNA methylase adenine-specific" evidence="11">
    <location>
        <begin position="86"/>
        <end position="347"/>
    </location>
</feature>
<evidence type="ECO:0000259" key="11">
    <source>
        <dbReference type="Pfam" id="PF02384"/>
    </source>
</evidence>
<comment type="catalytic activity">
    <reaction evidence="8">
        <text>a 2'-deoxyadenosine in DNA + S-adenosyl-L-methionine = an N(6)-methyl-2'-deoxyadenosine in DNA + S-adenosyl-L-homocysteine + H(+)</text>
        <dbReference type="Rhea" id="RHEA:15197"/>
        <dbReference type="Rhea" id="RHEA-COMP:12418"/>
        <dbReference type="Rhea" id="RHEA-COMP:12419"/>
        <dbReference type="ChEBI" id="CHEBI:15378"/>
        <dbReference type="ChEBI" id="CHEBI:57856"/>
        <dbReference type="ChEBI" id="CHEBI:59789"/>
        <dbReference type="ChEBI" id="CHEBI:90615"/>
        <dbReference type="ChEBI" id="CHEBI:90616"/>
        <dbReference type="EC" id="2.1.1.72"/>
    </reaction>
</comment>
<comment type="caution">
    <text evidence="12">The sequence shown here is derived from an EMBL/GenBank/DDBJ whole genome shotgun (WGS) entry which is preliminary data.</text>
</comment>
<dbReference type="InterPro" id="IPR000055">
    <property type="entry name" value="Restrct_endonuc_typeI_TRD"/>
</dbReference>
<dbReference type="EC" id="2.1.1.72" evidence="2"/>
<dbReference type="InterPro" id="IPR051537">
    <property type="entry name" value="DNA_Adenine_Mtase"/>
</dbReference>
<dbReference type="Pfam" id="PF02384">
    <property type="entry name" value="N6_Mtase"/>
    <property type="match status" value="1"/>
</dbReference>
<keyword evidence="9" id="KW-0175">Coiled coil</keyword>
<dbReference type="InterPro" id="IPR003356">
    <property type="entry name" value="DNA_methylase_A-5"/>
</dbReference>
<dbReference type="Proteomes" id="UP000002971">
    <property type="component" value="Unassembled WGS sequence"/>
</dbReference>
<dbReference type="InterPro" id="IPR029063">
    <property type="entry name" value="SAM-dependent_MTases_sf"/>
</dbReference>
<dbReference type="GO" id="GO:0008170">
    <property type="term" value="F:N-methyltransferase activity"/>
    <property type="evidence" value="ECO:0007669"/>
    <property type="project" value="InterPro"/>
</dbReference>
<evidence type="ECO:0000256" key="2">
    <source>
        <dbReference type="ARBA" id="ARBA00011900"/>
    </source>
</evidence>
<gene>
    <name evidence="12" type="ORF">LRU_00889</name>
</gene>
<evidence type="ECO:0000256" key="4">
    <source>
        <dbReference type="ARBA" id="ARBA00022679"/>
    </source>
</evidence>
<dbReference type="AlphaFoldDB" id="F7QZN3"/>
<keyword evidence="3" id="KW-0489">Methyltransferase</keyword>
<organism evidence="12 13">
    <name type="scientific">Ligilactobacillus ruminis SPM0211</name>
    <dbReference type="NCBI Taxonomy" id="1040964"/>
    <lineage>
        <taxon>Bacteria</taxon>
        <taxon>Bacillati</taxon>
        <taxon>Bacillota</taxon>
        <taxon>Bacilli</taxon>
        <taxon>Lactobacillales</taxon>
        <taxon>Lactobacillaceae</taxon>
        <taxon>Ligilactobacillus</taxon>
    </lineage>
</organism>
<feature type="coiled-coil region" evidence="9">
    <location>
        <begin position="510"/>
        <end position="537"/>
    </location>
</feature>
<evidence type="ECO:0000256" key="1">
    <source>
        <dbReference type="ARBA" id="ARBA00010923"/>
    </source>
</evidence>
<reference evidence="12 13" key="1">
    <citation type="journal article" date="2011" name="J. Bacteriol.">
        <title>Genome Sequence of Lactobacillus ruminis SPM0211, Isolated from a Fecal Sample from a Healthy Korean.</title>
        <authorList>
            <person name="Lee S."/>
            <person name="Cho Y.J."/>
            <person name="Lee A.H."/>
            <person name="Chun J."/>
            <person name="Ha N.J."/>
            <person name="Ko G."/>
        </authorList>
    </citation>
    <scope>NUCLEOTIDE SEQUENCE [LARGE SCALE GENOMIC DNA]</scope>
    <source>
        <strain evidence="12 13">SPM0211</strain>
    </source>
</reference>
<dbReference type="SUPFAM" id="SSF116734">
    <property type="entry name" value="DNA methylase specificity domain"/>
    <property type="match status" value="1"/>
</dbReference>
<comment type="similarity">
    <text evidence="1">Belongs to the type-I restriction system S methylase family.</text>
</comment>
<dbReference type="Pfam" id="PF01420">
    <property type="entry name" value="Methylase_S"/>
    <property type="match status" value="1"/>
</dbReference>
<evidence type="ECO:0000256" key="8">
    <source>
        <dbReference type="ARBA" id="ARBA00047942"/>
    </source>
</evidence>
<feature type="domain" description="Type I restriction modification DNA specificity" evidence="10">
    <location>
        <begin position="392"/>
        <end position="518"/>
    </location>
</feature>
<keyword evidence="5" id="KW-0949">S-adenosyl-L-methionine</keyword>
<dbReference type="InterPro" id="IPR044946">
    <property type="entry name" value="Restrct_endonuc_typeI_TRD_sf"/>
</dbReference>
<name>F7QZN3_9LACO</name>